<proteinExistence type="predicted"/>
<sequence length="419" mass="47420">MTSKERVKCAFAHKQPDKVPMDIGGMSCSQMHVTNVAKLREYYGLEKRPIKTWDVFSMVGLIEDDLKDAMGVDVEFIKSYGGMFGFKDTGKWKEMEYMGVDLLVPEGFEYSDDGKGGLYVYPQGDRNAPPSGHMPANGFYFDNIERQKPIDEDNMNVEDNLEEYQAVSEAELEYYRREVEKYRDSKRAVVLDVGGSALGDAAFVPGPGLKDPKGIRTVTGWMTAPLLYPEYTAEVFDRQSDMAIENWKKFNEIVGSVADVVFICGTDLGNQRSRMCSADTYDEYYHPYYRKMNDWIHENTNWKTLKHTCGAVFDVIPQLIESGFDSVNPVQCSAAGMEPERLKEAYGDNMLFWGAGVDTQKILPFGTPEEVREQVLKRCEVFSKDGGFIFGAIHCIQCNTPRENIVAMIDALHEFNGDK</sequence>
<dbReference type="RefSeq" id="WP_044983402.1">
    <property type="nucleotide sequence ID" value="NZ_CABLBR010000023.1"/>
</dbReference>
<keyword evidence="2" id="KW-0808">Transferase</keyword>
<evidence type="ECO:0000313" key="2">
    <source>
        <dbReference type="EMBL" id="UWP58609.1"/>
    </source>
</evidence>
<gene>
    <name evidence="2" type="ORF">NQ502_14670</name>
</gene>
<evidence type="ECO:0000313" key="3">
    <source>
        <dbReference type="Proteomes" id="UP001060164"/>
    </source>
</evidence>
<dbReference type="EMBL" id="CP102290">
    <property type="protein sequence ID" value="UWP58609.1"/>
    <property type="molecule type" value="Genomic_DNA"/>
</dbReference>
<protein>
    <submittedName>
        <fullName evidence="2">Methyltransferase</fullName>
    </submittedName>
</protein>
<dbReference type="PANTHER" id="PTHR47099">
    <property type="entry name" value="METHYLCOBAMIDE:COM METHYLTRANSFERASE MTBA"/>
    <property type="match status" value="1"/>
</dbReference>
<organism evidence="2 3">
    <name type="scientific">Ruminococcus gauvreauii</name>
    <dbReference type="NCBI Taxonomy" id="438033"/>
    <lineage>
        <taxon>Bacteria</taxon>
        <taxon>Bacillati</taxon>
        <taxon>Bacillota</taxon>
        <taxon>Clostridia</taxon>
        <taxon>Eubacteriales</taxon>
        <taxon>Oscillospiraceae</taxon>
        <taxon>Ruminococcus</taxon>
    </lineage>
</organism>
<dbReference type="PANTHER" id="PTHR47099:SF1">
    <property type="entry name" value="METHYLCOBAMIDE:COM METHYLTRANSFERASE MTBA"/>
    <property type="match status" value="1"/>
</dbReference>
<feature type="domain" description="Uroporphyrinogen decarboxylase (URO-D)" evidence="1">
    <location>
        <begin position="216"/>
        <end position="415"/>
    </location>
</feature>
<dbReference type="SUPFAM" id="SSF51726">
    <property type="entry name" value="UROD/MetE-like"/>
    <property type="match status" value="1"/>
</dbReference>
<evidence type="ECO:0000259" key="1">
    <source>
        <dbReference type="Pfam" id="PF01208"/>
    </source>
</evidence>
<reference evidence="2" key="1">
    <citation type="journal article" date="2022" name="Cell">
        <title>Design, construction, and in vivo augmentation of a complex gut microbiome.</title>
        <authorList>
            <person name="Cheng A.G."/>
            <person name="Ho P.Y."/>
            <person name="Aranda-Diaz A."/>
            <person name="Jain S."/>
            <person name="Yu F.B."/>
            <person name="Meng X."/>
            <person name="Wang M."/>
            <person name="Iakiviak M."/>
            <person name="Nagashima K."/>
            <person name="Zhao A."/>
            <person name="Murugkar P."/>
            <person name="Patil A."/>
            <person name="Atabakhsh K."/>
            <person name="Weakley A."/>
            <person name="Yan J."/>
            <person name="Brumbaugh A.R."/>
            <person name="Higginbottom S."/>
            <person name="Dimas A."/>
            <person name="Shiver A.L."/>
            <person name="Deutschbauer A."/>
            <person name="Neff N."/>
            <person name="Sonnenburg J.L."/>
            <person name="Huang K.C."/>
            <person name="Fischbach M.A."/>
        </authorList>
    </citation>
    <scope>NUCLEOTIDE SEQUENCE</scope>
    <source>
        <strain evidence="2">DSM 19829</strain>
    </source>
</reference>
<dbReference type="GO" id="GO:0008168">
    <property type="term" value="F:methyltransferase activity"/>
    <property type="evidence" value="ECO:0007669"/>
    <property type="project" value="UniProtKB-KW"/>
</dbReference>
<keyword evidence="3" id="KW-1185">Reference proteome</keyword>
<name>A0ABY5VE05_9FIRM</name>
<accession>A0ABY5VE05</accession>
<dbReference type="Proteomes" id="UP001060164">
    <property type="component" value="Chromosome"/>
</dbReference>
<dbReference type="Gene3D" id="3.20.20.210">
    <property type="match status" value="1"/>
</dbReference>
<dbReference type="InterPro" id="IPR000257">
    <property type="entry name" value="Uroporphyrinogen_deCOase"/>
</dbReference>
<dbReference type="GO" id="GO:0032259">
    <property type="term" value="P:methylation"/>
    <property type="evidence" value="ECO:0007669"/>
    <property type="project" value="UniProtKB-KW"/>
</dbReference>
<dbReference type="Pfam" id="PF01208">
    <property type="entry name" value="URO-D"/>
    <property type="match status" value="1"/>
</dbReference>
<dbReference type="InterPro" id="IPR052024">
    <property type="entry name" value="Methanogen_methyltrans"/>
</dbReference>
<dbReference type="InterPro" id="IPR038071">
    <property type="entry name" value="UROD/MetE-like_sf"/>
</dbReference>
<keyword evidence="2" id="KW-0489">Methyltransferase</keyword>